<dbReference type="SUPFAM" id="SSF46689">
    <property type="entry name" value="Homeodomain-like"/>
    <property type="match status" value="1"/>
</dbReference>
<comment type="caution">
    <text evidence="6">The sequence shown here is derived from an EMBL/GenBank/DDBJ whole genome shotgun (WGS) entry which is preliminary data.</text>
</comment>
<evidence type="ECO:0000313" key="6">
    <source>
        <dbReference type="EMBL" id="MBJ8337873.1"/>
    </source>
</evidence>
<dbReference type="Gene3D" id="1.10.357.10">
    <property type="entry name" value="Tetracycline Repressor, domain 2"/>
    <property type="match status" value="1"/>
</dbReference>
<evidence type="ECO:0000313" key="7">
    <source>
        <dbReference type="Proteomes" id="UP000655868"/>
    </source>
</evidence>
<dbReference type="AlphaFoldDB" id="A0A934NMD0"/>
<keyword evidence="2 4" id="KW-0238">DNA-binding</keyword>
<accession>A0A934NMD0</accession>
<evidence type="ECO:0000259" key="5">
    <source>
        <dbReference type="PROSITE" id="PS50977"/>
    </source>
</evidence>
<name>A0A934NMD0_9NOCA</name>
<gene>
    <name evidence="6" type="ORF">JGU71_03145</name>
</gene>
<keyword evidence="1" id="KW-0805">Transcription regulation</keyword>
<feature type="domain" description="HTH tetR-type" evidence="5">
    <location>
        <begin position="11"/>
        <end position="71"/>
    </location>
</feature>
<dbReference type="GO" id="GO:0003700">
    <property type="term" value="F:DNA-binding transcription factor activity"/>
    <property type="evidence" value="ECO:0007669"/>
    <property type="project" value="TreeGrafter"/>
</dbReference>
<dbReference type="InterPro" id="IPR009057">
    <property type="entry name" value="Homeodomain-like_sf"/>
</dbReference>
<dbReference type="PROSITE" id="PS50977">
    <property type="entry name" value="HTH_TETR_2"/>
    <property type="match status" value="1"/>
</dbReference>
<dbReference type="InterPro" id="IPR050109">
    <property type="entry name" value="HTH-type_TetR-like_transc_reg"/>
</dbReference>
<dbReference type="RefSeq" id="WP_199701856.1">
    <property type="nucleotide sequence ID" value="NZ_JAEMNV010000001.1"/>
</dbReference>
<evidence type="ECO:0000256" key="1">
    <source>
        <dbReference type="ARBA" id="ARBA00023015"/>
    </source>
</evidence>
<dbReference type="Pfam" id="PF00440">
    <property type="entry name" value="TetR_N"/>
    <property type="match status" value="1"/>
</dbReference>
<dbReference type="PANTHER" id="PTHR30055">
    <property type="entry name" value="HTH-TYPE TRANSCRIPTIONAL REGULATOR RUTR"/>
    <property type="match status" value="1"/>
</dbReference>
<dbReference type="InterPro" id="IPR001647">
    <property type="entry name" value="HTH_TetR"/>
</dbReference>
<dbReference type="PANTHER" id="PTHR30055:SF238">
    <property type="entry name" value="MYCOFACTOCIN BIOSYNTHESIS TRANSCRIPTIONAL REGULATOR MFTR-RELATED"/>
    <property type="match status" value="1"/>
</dbReference>
<dbReference type="Proteomes" id="UP000655868">
    <property type="component" value="Unassembled WGS sequence"/>
</dbReference>
<keyword evidence="3" id="KW-0804">Transcription</keyword>
<feature type="DNA-binding region" description="H-T-H motif" evidence="4">
    <location>
        <begin position="34"/>
        <end position="53"/>
    </location>
</feature>
<evidence type="ECO:0000256" key="3">
    <source>
        <dbReference type="ARBA" id="ARBA00023163"/>
    </source>
</evidence>
<dbReference type="GO" id="GO:0000976">
    <property type="term" value="F:transcription cis-regulatory region binding"/>
    <property type="evidence" value="ECO:0007669"/>
    <property type="project" value="TreeGrafter"/>
</dbReference>
<evidence type="ECO:0000256" key="2">
    <source>
        <dbReference type="ARBA" id="ARBA00023125"/>
    </source>
</evidence>
<reference evidence="6" key="1">
    <citation type="submission" date="2020-12" db="EMBL/GenBank/DDBJ databases">
        <title>Antrihabitans popcorni sp. nov. and Antrihabitans auranticaus sp. nov., isolated from a larva cave.</title>
        <authorList>
            <person name="Lee S.D."/>
            <person name="Kim I.S."/>
        </authorList>
    </citation>
    <scope>NUCLEOTIDE SEQUENCE</scope>
    <source>
        <strain evidence="6">YC3-6</strain>
    </source>
</reference>
<keyword evidence="7" id="KW-1185">Reference proteome</keyword>
<evidence type="ECO:0000256" key="4">
    <source>
        <dbReference type="PROSITE-ProRule" id="PRU00335"/>
    </source>
</evidence>
<proteinExistence type="predicted"/>
<protein>
    <submittedName>
        <fullName evidence="6">TetR/AcrR family transcriptional regulator</fullName>
    </submittedName>
</protein>
<dbReference type="EMBL" id="JAEMNV010000001">
    <property type="protein sequence ID" value="MBJ8337873.1"/>
    <property type="molecule type" value="Genomic_DNA"/>
</dbReference>
<organism evidence="6 7">
    <name type="scientific">Antrihabitans stalagmiti</name>
    <dbReference type="NCBI Taxonomy" id="2799499"/>
    <lineage>
        <taxon>Bacteria</taxon>
        <taxon>Bacillati</taxon>
        <taxon>Actinomycetota</taxon>
        <taxon>Actinomycetes</taxon>
        <taxon>Mycobacteriales</taxon>
        <taxon>Nocardiaceae</taxon>
        <taxon>Antrihabitans</taxon>
    </lineage>
</organism>
<sequence length="201" mass="21365">MSEVDDAGGARGARMRLVDAMAAVVAEKGYPATTIADIVARARVSRRTFYEEFADKAACLLACHEMLGQYMLESMSSVEVGTSPPEEFVRESVGALLSTLAAHPDLTYAYFAAMRSAGLTTSPARRAVQSNVAAQLQHLAAQAKQVDDRIQVPTPMMAAAVVAGIGELIIRSVEQRAGDLDAIAPTVVDFVSAVLMPLHRS</sequence>